<dbReference type="InterPro" id="IPR006876">
    <property type="entry name" value="LMBR1-like_membr_prot"/>
</dbReference>
<accession>A0A9P5DVD3</accession>
<dbReference type="AlphaFoldDB" id="A0A9P5DVD3"/>
<protein>
    <submittedName>
        <fullName evidence="8">Integral membrane protein</fullName>
    </submittedName>
</protein>
<comment type="subcellular location">
    <subcellularLocation>
        <location evidence="1">Membrane</location>
        <topology evidence="1">Multi-pass membrane protein</topology>
    </subcellularLocation>
</comment>
<keyword evidence="4 7" id="KW-1133">Transmembrane helix</keyword>
<name>A0A9P5DVD3_9HYPO</name>
<keyword evidence="5 7" id="KW-0472">Membrane</keyword>
<evidence type="ECO:0000313" key="9">
    <source>
        <dbReference type="Proteomes" id="UP000730481"/>
    </source>
</evidence>
<evidence type="ECO:0000256" key="1">
    <source>
        <dbReference type="ARBA" id="ARBA00004141"/>
    </source>
</evidence>
<dbReference type="EMBL" id="PVQB02000339">
    <property type="protein sequence ID" value="KAF4338621.1"/>
    <property type="molecule type" value="Genomic_DNA"/>
</dbReference>
<feature type="compositionally biased region" description="Low complexity" evidence="6">
    <location>
        <begin position="589"/>
        <end position="612"/>
    </location>
</feature>
<feature type="region of interest" description="Disordered" evidence="6">
    <location>
        <begin position="589"/>
        <end position="630"/>
    </location>
</feature>
<dbReference type="Proteomes" id="UP000730481">
    <property type="component" value="Unassembled WGS sequence"/>
</dbReference>
<feature type="transmembrane region" description="Helical" evidence="7">
    <location>
        <begin position="12"/>
        <end position="36"/>
    </location>
</feature>
<dbReference type="InterPro" id="IPR051584">
    <property type="entry name" value="GPCR-associated_LMBR1"/>
</dbReference>
<reference evidence="8" key="1">
    <citation type="journal article" date="2017" name="Mycologia">
        <title>Fusarium algeriense, sp. nov., a novel toxigenic crown rot pathogen of durum wheat from Algeria is nested in the Fusarium burgessii species complex.</title>
        <authorList>
            <person name="Laraba I."/>
            <person name="Keddad A."/>
            <person name="Boureghda H."/>
            <person name="Abdallah N."/>
            <person name="Vaughan M.M."/>
            <person name="Proctor R.H."/>
            <person name="Busman M."/>
            <person name="O'Donnell K."/>
        </authorList>
    </citation>
    <scope>NUCLEOTIDE SEQUENCE</scope>
    <source>
        <strain evidence="8">NRRL 25174</strain>
    </source>
</reference>
<reference evidence="8" key="2">
    <citation type="submission" date="2020-02" db="EMBL/GenBank/DDBJ databases">
        <title>Identification and distribution of gene clusters putatively required for synthesis of sphingolipid metabolism inhibitors in phylogenetically diverse species of the filamentous fungus Fusarium.</title>
        <authorList>
            <person name="Kim H.-S."/>
            <person name="Busman M."/>
            <person name="Brown D.W."/>
            <person name="Divon H."/>
            <person name="Uhlig S."/>
            <person name="Proctor R.H."/>
        </authorList>
    </citation>
    <scope>NUCLEOTIDE SEQUENCE</scope>
    <source>
        <strain evidence="8">NRRL 25174</strain>
    </source>
</reference>
<feature type="transmembrane region" description="Helical" evidence="7">
    <location>
        <begin position="506"/>
        <end position="526"/>
    </location>
</feature>
<feature type="transmembrane region" description="Helical" evidence="7">
    <location>
        <begin position="43"/>
        <end position="65"/>
    </location>
</feature>
<dbReference type="PANTHER" id="PTHR21355:SF0">
    <property type="entry name" value="G-PROTEIN COUPLED RECEPTOR-ASSOCIATED PROTEIN LMBRD2"/>
    <property type="match status" value="1"/>
</dbReference>
<keyword evidence="9" id="KW-1185">Reference proteome</keyword>
<organism evidence="8 9">
    <name type="scientific">Fusarium beomiforme</name>
    <dbReference type="NCBI Taxonomy" id="44412"/>
    <lineage>
        <taxon>Eukaryota</taxon>
        <taxon>Fungi</taxon>
        <taxon>Dikarya</taxon>
        <taxon>Ascomycota</taxon>
        <taxon>Pezizomycotina</taxon>
        <taxon>Sordariomycetes</taxon>
        <taxon>Hypocreomycetidae</taxon>
        <taxon>Hypocreales</taxon>
        <taxon>Nectriaceae</taxon>
        <taxon>Fusarium</taxon>
        <taxon>Fusarium burgessii species complex</taxon>
    </lineage>
</organism>
<feature type="transmembrane region" description="Helical" evidence="7">
    <location>
        <begin position="167"/>
        <end position="188"/>
    </location>
</feature>
<feature type="transmembrane region" description="Helical" evidence="7">
    <location>
        <begin position="94"/>
        <end position="113"/>
    </location>
</feature>
<dbReference type="PANTHER" id="PTHR21355">
    <property type="entry name" value="G-PROTEIN COUPLED RECEPTOR-ASSOCIATED PROTEIN LMBRD2"/>
    <property type="match status" value="1"/>
</dbReference>
<evidence type="ECO:0000256" key="2">
    <source>
        <dbReference type="ARBA" id="ARBA00010487"/>
    </source>
</evidence>
<evidence type="ECO:0000256" key="4">
    <source>
        <dbReference type="ARBA" id="ARBA00022989"/>
    </source>
</evidence>
<feature type="transmembrane region" description="Helical" evidence="7">
    <location>
        <begin position="412"/>
        <end position="433"/>
    </location>
</feature>
<evidence type="ECO:0000256" key="5">
    <source>
        <dbReference type="ARBA" id="ARBA00023136"/>
    </source>
</evidence>
<feature type="transmembrane region" description="Helical" evidence="7">
    <location>
        <begin position="133"/>
        <end position="152"/>
    </location>
</feature>
<dbReference type="OrthoDB" id="203099at2759"/>
<evidence type="ECO:0000313" key="8">
    <source>
        <dbReference type="EMBL" id="KAF4338621.1"/>
    </source>
</evidence>
<evidence type="ECO:0000256" key="6">
    <source>
        <dbReference type="SAM" id="MobiDB-lite"/>
    </source>
</evidence>
<gene>
    <name evidence="8" type="ORF">FBEOM_7524</name>
</gene>
<feature type="region of interest" description="Disordered" evidence="6">
    <location>
        <begin position="669"/>
        <end position="700"/>
    </location>
</feature>
<feature type="transmembrane region" description="Helical" evidence="7">
    <location>
        <begin position="454"/>
        <end position="473"/>
    </location>
</feature>
<evidence type="ECO:0000256" key="3">
    <source>
        <dbReference type="ARBA" id="ARBA00022692"/>
    </source>
</evidence>
<evidence type="ECO:0000256" key="7">
    <source>
        <dbReference type="SAM" id="Phobius"/>
    </source>
</evidence>
<proteinExistence type="inferred from homology"/>
<keyword evidence="3 7" id="KW-0812">Transmembrane</keyword>
<sequence>MLHITSSSSPVGSAVFSCIALVVISLIVLLILRYYLPLRTTPAFYLIPIFFALWLPTIVVILVPVDLASSAVTGDEDSRGIWLPERVILVSWRISYWLTFALTWFILPILAEYSDSGYREPYDKFMYSVRSNAQFHAIVLGFGFVGLIYYVISSGFSFKIDVIKGTIMALAYCWGLILAIYLMGHGLVSIPRRLMRGASISGRLRRLQSKAPKVYEEMEDSITKLEDIEVQVAELGRRKTGSANTYRDWIEELQEMANLPESQPRGVRFGSSSDNNIIPHVITEKYLADLTRKYVRAKHTRSRYVNAWNDLVQEAAETQAILDSVASKKLDFGEVSPHATFWEKTIILTPYTRYLYYYQILPYVQVLLGLFLAAASACIVWSEVIKFAFPKLSIIRLTVVHHWVGDKPEVGFAGQAISSFWICYMCAAALMSMTEVKVWRGRALVRRNTAHESAFWYAMQVAKLTIPISYNFITFLSSQVYNKTVFYHFLGQLIDFTPLGRYFDDLFPVVVLFPVFATLFGIYGRVKRIFVGMDVMDDEEENGTAYGTGSWREGRDLISRELGGNTLFHRREDALARIGAARTAGGRSAPILSIPSARGAASSPARSPARASNTNARRGPEHRYGANWNDEPPEDDNLFIIIGHRMKNTIDGIEAPKWFSDLRKPRWMGGGDDTADAGSSSSGPDFRRWFGGSSEGQIRI</sequence>
<comment type="caution">
    <text evidence="8">The sequence shown here is derived from an EMBL/GenBank/DDBJ whole genome shotgun (WGS) entry which is preliminary data.</text>
</comment>
<feature type="transmembrane region" description="Helical" evidence="7">
    <location>
        <begin position="360"/>
        <end position="382"/>
    </location>
</feature>
<dbReference type="GO" id="GO:0016020">
    <property type="term" value="C:membrane"/>
    <property type="evidence" value="ECO:0007669"/>
    <property type="project" value="UniProtKB-SubCell"/>
</dbReference>
<dbReference type="Pfam" id="PF04791">
    <property type="entry name" value="LMBR1"/>
    <property type="match status" value="1"/>
</dbReference>
<comment type="similarity">
    <text evidence="2">Belongs to the LIMR family.</text>
</comment>